<evidence type="ECO:0000313" key="2">
    <source>
        <dbReference type="Proteomes" id="UP000789759"/>
    </source>
</evidence>
<dbReference type="OrthoDB" id="2419795at2759"/>
<gene>
    <name evidence="1" type="ORF">CPELLU_LOCUS15597</name>
</gene>
<sequence length="58" mass="6422">TIANDFTFYASLRASVIVENDQTTNNNKVLQDVDLTSENINVIKDAPTVDSSDCAMIW</sequence>
<feature type="non-terminal residue" evidence="1">
    <location>
        <position position="1"/>
    </location>
</feature>
<protein>
    <submittedName>
        <fullName evidence="1">17407_t:CDS:1</fullName>
    </submittedName>
</protein>
<comment type="caution">
    <text evidence="1">The sequence shown here is derived from an EMBL/GenBank/DDBJ whole genome shotgun (WGS) entry which is preliminary data.</text>
</comment>
<organism evidence="1 2">
    <name type="scientific">Cetraspora pellucida</name>
    <dbReference type="NCBI Taxonomy" id="1433469"/>
    <lineage>
        <taxon>Eukaryota</taxon>
        <taxon>Fungi</taxon>
        <taxon>Fungi incertae sedis</taxon>
        <taxon>Mucoromycota</taxon>
        <taxon>Glomeromycotina</taxon>
        <taxon>Glomeromycetes</taxon>
        <taxon>Diversisporales</taxon>
        <taxon>Gigasporaceae</taxon>
        <taxon>Cetraspora</taxon>
    </lineage>
</organism>
<accession>A0A9N9J7T4</accession>
<dbReference type="Proteomes" id="UP000789759">
    <property type="component" value="Unassembled WGS sequence"/>
</dbReference>
<dbReference type="EMBL" id="CAJVQA010020878">
    <property type="protein sequence ID" value="CAG8766057.1"/>
    <property type="molecule type" value="Genomic_DNA"/>
</dbReference>
<keyword evidence="2" id="KW-1185">Reference proteome</keyword>
<evidence type="ECO:0000313" key="1">
    <source>
        <dbReference type="EMBL" id="CAG8766057.1"/>
    </source>
</evidence>
<proteinExistence type="predicted"/>
<reference evidence="1" key="1">
    <citation type="submission" date="2021-06" db="EMBL/GenBank/DDBJ databases">
        <authorList>
            <person name="Kallberg Y."/>
            <person name="Tangrot J."/>
            <person name="Rosling A."/>
        </authorList>
    </citation>
    <scope>NUCLEOTIDE SEQUENCE</scope>
    <source>
        <strain evidence="1">FL966</strain>
    </source>
</reference>
<name>A0A9N9J7T4_9GLOM</name>
<dbReference type="AlphaFoldDB" id="A0A9N9J7T4"/>